<evidence type="ECO:0000256" key="1">
    <source>
        <dbReference type="SAM" id="SignalP"/>
    </source>
</evidence>
<feature type="chain" id="PRO_5046061692" description="Sporulation stage II protein D amidase enhancer LytB N-terminal domain-containing protein" evidence="1">
    <location>
        <begin position="30"/>
        <end position="457"/>
    </location>
</feature>
<dbReference type="NCBIfam" id="TIGR02669">
    <property type="entry name" value="SpoIID_LytB"/>
    <property type="match status" value="1"/>
</dbReference>
<organism evidence="3 4">
    <name type="scientific">Isoptericola hypogeus</name>
    <dbReference type="NCBI Taxonomy" id="300179"/>
    <lineage>
        <taxon>Bacteria</taxon>
        <taxon>Bacillati</taxon>
        <taxon>Actinomycetota</taxon>
        <taxon>Actinomycetes</taxon>
        <taxon>Micrococcales</taxon>
        <taxon>Promicromonosporaceae</taxon>
        <taxon>Isoptericola</taxon>
    </lineage>
</organism>
<keyword evidence="1" id="KW-0732">Signal</keyword>
<comment type="caution">
    <text evidence="3">The sequence shown here is derived from an EMBL/GenBank/DDBJ whole genome shotgun (WGS) entry which is preliminary data.</text>
</comment>
<name>A0ABN2IRR9_9MICO</name>
<reference evidence="3 4" key="1">
    <citation type="journal article" date="2019" name="Int. J. Syst. Evol. Microbiol.">
        <title>The Global Catalogue of Microorganisms (GCM) 10K type strain sequencing project: providing services to taxonomists for standard genome sequencing and annotation.</title>
        <authorList>
            <consortium name="The Broad Institute Genomics Platform"/>
            <consortium name="The Broad Institute Genome Sequencing Center for Infectious Disease"/>
            <person name="Wu L."/>
            <person name="Ma J."/>
        </authorList>
    </citation>
    <scope>NUCLEOTIDE SEQUENCE [LARGE SCALE GENOMIC DNA]</scope>
    <source>
        <strain evidence="3 4">JCM 15589</strain>
    </source>
</reference>
<protein>
    <recommendedName>
        <fullName evidence="2">Sporulation stage II protein D amidase enhancer LytB N-terminal domain-containing protein</fullName>
    </recommendedName>
</protein>
<evidence type="ECO:0000313" key="4">
    <source>
        <dbReference type="Proteomes" id="UP001501138"/>
    </source>
</evidence>
<dbReference type="InterPro" id="IPR013693">
    <property type="entry name" value="SpoIID/LytB_N"/>
</dbReference>
<evidence type="ECO:0000313" key="3">
    <source>
        <dbReference type="EMBL" id="GAA1710426.1"/>
    </source>
</evidence>
<accession>A0ABN2IRR9</accession>
<dbReference type="RefSeq" id="WP_344245022.1">
    <property type="nucleotide sequence ID" value="NZ_BAAAPM010000002.1"/>
</dbReference>
<dbReference type="Pfam" id="PF08486">
    <property type="entry name" value="SpoIID"/>
    <property type="match status" value="1"/>
</dbReference>
<dbReference type="InterPro" id="IPR013486">
    <property type="entry name" value="SpoIID/LytB"/>
</dbReference>
<dbReference type="EMBL" id="BAAAPM010000002">
    <property type="protein sequence ID" value="GAA1710426.1"/>
    <property type="molecule type" value="Genomic_DNA"/>
</dbReference>
<proteinExistence type="predicted"/>
<keyword evidence="4" id="KW-1185">Reference proteome</keyword>
<evidence type="ECO:0000259" key="2">
    <source>
        <dbReference type="Pfam" id="PF08486"/>
    </source>
</evidence>
<gene>
    <name evidence="3" type="ORF">GCM10009809_03460</name>
</gene>
<feature type="signal peptide" evidence="1">
    <location>
        <begin position="1"/>
        <end position="29"/>
    </location>
</feature>
<dbReference type="Proteomes" id="UP001501138">
    <property type="component" value="Unassembled WGS sequence"/>
</dbReference>
<feature type="domain" description="Sporulation stage II protein D amidase enhancer LytB N-terminal" evidence="2">
    <location>
        <begin position="227"/>
        <end position="317"/>
    </location>
</feature>
<sequence>MHATWARRLLAGATSTLLVAAGLTAGAGAAQGSAPDRSSTATPSTATALAAVPDSFRIAGSGFGHGVGMPQYGAYELSRRGANGSDVLRYYYTGAQVLRMTTPATVSVQLYGPDPYAFAGYGDSSDTTYVHVTGGSWRLRTEQGDTVASGSGNTRFKVTTAGETADGRVRVRVDGKLFERDLLRLHWSGTRYYDAGGPDALVDIDGSHGTYRHGRLTLTEREDIPNVVNDLLLNTEYLYGLAEMPSSWGLNGGAGALRAQAMAARSYALLKTQARNPACDCHLVDDVRDQHFTGWDKENEGTGGRYGAVWKAAVNRTVDSSTSALGLAYDGEPVAAHYYSSSGGRTADSEDVWASVVPYERSVSDPYSKVAPGNSYASWTRTITQAQAADLFDLPVVVSIAVTSRWTSGQARTLVATNRRGTTSTITGKADQIRAVLGARTTAGSLPASWITSIRPS</sequence>